<proteinExistence type="predicted"/>
<protein>
    <submittedName>
        <fullName evidence="1">Uncharacterized protein</fullName>
    </submittedName>
</protein>
<keyword evidence="1" id="KW-0614">Plasmid</keyword>
<reference evidence="1" key="2">
    <citation type="journal article" date="2007" name="Microbes Environ.">
        <title>Distribution of tetracycline resistance gene, tet(M) in Gram-positive and Gram-negative bacteria isolated from sediment and seawater at a coastal aquaculture site in Japan.</title>
        <authorList>
            <person name="Nonaka L."/>
            <person name="Ikeno K."/>
            <person name="Suzuki S."/>
        </authorList>
    </citation>
    <scope>NUCLEOTIDE SEQUENCE</scope>
    <source>
        <strain evidence="1">04Ya311</strain>
        <plasmid evidence="1">pAQU1</plasmid>
    </source>
</reference>
<name>H1A9C9_PHODD</name>
<organism evidence="1">
    <name type="scientific">Photobacterium damselae subsp. damselae</name>
    <name type="common">Listonella damsela</name>
    <dbReference type="NCBI Taxonomy" id="85581"/>
    <lineage>
        <taxon>Bacteria</taxon>
        <taxon>Pseudomonadati</taxon>
        <taxon>Pseudomonadota</taxon>
        <taxon>Gammaproteobacteria</taxon>
        <taxon>Vibrionales</taxon>
        <taxon>Vibrionaceae</taxon>
        <taxon>Photobacterium</taxon>
    </lineage>
</organism>
<sequence>MTSDKMKEILAKLVDTSNIIVLWMYFMDLEKIYLQGVEAFQKQPPAFNDAFIFSNRQLLKDTVSLNTI</sequence>
<geneLocation type="plasmid" evidence="1">
    <name>pAQU1</name>
</geneLocation>
<reference evidence="1" key="1">
    <citation type="journal article" date="2007" name="J. Microbiol.">
        <title>The diversity of multi-drug resistance profiles in tetracycline-resistant Vibrio species isolated from coastal sediments and seawater.</title>
        <authorList>
            <person name="Neela F.A."/>
            <person name="Nonaka L."/>
            <person name="Suzuki S."/>
        </authorList>
    </citation>
    <scope>NUCLEOTIDE SEQUENCE</scope>
    <source>
        <strain evidence="1">04Ya311</strain>
        <plasmid evidence="1">pAQU1</plasmid>
    </source>
</reference>
<accession>H1A9C9</accession>
<reference evidence="1" key="3">
    <citation type="journal article" date="2009" name="World J. Microbiol. Biotechnol.">
        <title>Transfer of the chromosomally encoded tetracycline resistance gene tet(M) from marine bacteria to Escherichia coli and Enterococcus faecalis.</title>
        <authorList>
            <person name="Neela F.A."/>
            <person name="Nonaka L."/>
            <person name="Suzuki S."/>
            <person name="Rahman M.H."/>
        </authorList>
    </citation>
    <scope>NUCLEOTIDE SEQUENCE</scope>
    <source>
        <strain evidence="1">04Ya311</strain>
        <plasmid evidence="1">pAQU1</plasmid>
    </source>
</reference>
<dbReference type="EMBL" id="AB571865">
    <property type="protein sequence ID" value="BAL43214.1"/>
    <property type="molecule type" value="Genomic_DNA"/>
</dbReference>
<evidence type="ECO:0000313" key="1">
    <source>
        <dbReference type="EMBL" id="BAL43214.1"/>
    </source>
</evidence>
<dbReference type="AlphaFoldDB" id="H1A9C9"/>
<reference evidence="1" key="4">
    <citation type="journal article" date="2012" name="Microbes Environ.">
        <title>Novel conjugative transferable multiple drug resistance plasmid pAQU1 from Photobacterium damselae subsp. damselae isolated from marine aquaculture environment.</title>
        <authorList>
            <person name="Nonaka L."/>
            <person name="Maruyama F."/>
            <person name="Miyamoto M."/>
            <person name="Miyakoshi M."/>
            <person name="Kurokawa K."/>
            <person name="Masuda M."/>
        </authorList>
    </citation>
    <scope>NUCLEOTIDE SEQUENCE</scope>
    <source>
        <strain evidence="1">04Ya311</strain>
        <plasmid evidence="1">pAQU1</plasmid>
    </source>
</reference>